<evidence type="ECO:0000256" key="4">
    <source>
        <dbReference type="ARBA" id="ARBA00022737"/>
    </source>
</evidence>
<evidence type="ECO:0008006" key="8">
    <source>
        <dbReference type="Google" id="ProtNLM"/>
    </source>
</evidence>
<reference evidence="6" key="3">
    <citation type="submission" date="2025-09" db="UniProtKB">
        <authorList>
            <consortium name="Ensembl"/>
        </authorList>
    </citation>
    <scope>IDENTIFICATION</scope>
</reference>
<accession>A0A8C5G0A2</accession>
<proteinExistence type="predicted"/>
<dbReference type="GO" id="GO:0005737">
    <property type="term" value="C:cytoplasm"/>
    <property type="evidence" value="ECO:0007669"/>
    <property type="project" value="UniProtKB-SubCell"/>
</dbReference>
<dbReference type="OrthoDB" id="1687175at2759"/>
<dbReference type="SMART" id="SM00369">
    <property type="entry name" value="LRR_TYP"/>
    <property type="match status" value="4"/>
</dbReference>
<reference evidence="6" key="1">
    <citation type="submission" date="2020-06" db="EMBL/GenBank/DDBJ databases">
        <authorList>
            <consortium name="Wellcome Sanger Institute Data Sharing"/>
        </authorList>
    </citation>
    <scope>NUCLEOTIDE SEQUENCE [LARGE SCALE GENOMIC DNA]</scope>
</reference>
<gene>
    <name evidence="6" type="primary">xrra1</name>
</gene>
<evidence type="ECO:0000256" key="1">
    <source>
        <dbReference type="ARBA" id="ARBA00004496"/>
    </source>
</evidence>
<reference evidence="6" key="2">
    <citation type="submission" date="2025-08" db="UniProtKB">
        <authorList>
            <consortium name="Ensembl"/>
        </authorList>
    </citation>
    <scope>IDENTIFICATION</scope>
</reference>
<dbReference type="GO" id="GO:0005634">
    <property type="term" value="C:nucleus"/>
    <property type="evidence" value="ECO:0007669"/>
    <property type="project" value="TreeGrafter"/>
</dbReference>
<dbReference type="PANTHER" id="PTHR22710">
    <property type="entry name" value="X-RAY RADIATION RESISTANCE ASSOCIATED PROTEIN 1 XRRA1"/>
    <property type="match status" value="1"/>
</dbReference>
<dbReference type="AlphaFoldDB" id="A0A8C5G0A2"/>
<protein>
    <recommendedName>
        <fullName evidence="8">X-ray radiation resistance-associated protein 1</fullName>
    </recommendedName>
</protein>
<keyword evidence="4" id="KW-0677">Repeat</keyword>
<evidence type="ECO:0000313" key="7">
    <source>
        <dbReference type="Proteomes" id="UP000694680"/>
    </source>
</evidence>
<dbReference type="InterPro" id="IPR003591">
    <property type="entry name" value="Leu-rich_rpt_typical-subtyp"/>
</dbReference>
<keyword evidence="2" id="KW-0963">Cytoplasm</keyword>
<dbReference type="InterPro" id="IPR001611">
    <property type="entry name" value="Leu-rich_rpt"/>
</dbReference>
<dbReference type="Proteomes" id="UP000694680">
    <property type="component" value="Chromosome 14"/>
</dbReference>
<evidence type="ECO:0000313" key="6">
    <source>
        <dbReference type="Ensembl" id="ENSGWIP00000004735.1"/>
    </source>
</evidence>
<dbReference type="RefSeq" id="XP_028322223.1">
    <property type="nucleotide sequence ID" value="XM_028466422.1"/>
</dbReference>
<dbReference type="Pfam" id="PF13516">
    <property type="entry name" value="LRR_6"/>
    <property type="match status" value="1"/>
</dbReference>
<name>A0A8C5G0A2_GOUWI</name>
<feature type="compositionally biased region" description="Basic and acidic residues" evidence="5">
    <location>
        <begin position="545"/>
        <end position="563"/>
    </location>
</feature>
<dbReference type="CTD" id="143570"/>
<organism evidence="6 7">
    <name type="scientific">Gouania willdenowi</name>
    <name type="common">Blunt-snouted clingfish</name>
    <name type="synonym">Lepadogaster willdenowi</name>
    <dbReference type="NCBI Taxonomy" id="441366"/>
    <lineage>
        <taxon>Eukaryota</taxon>
        <taxon>Metazoa</taxon>
        <taxon>Chordata</taxon>
        <taxon>Craniata</taxon>
        <taxon>Vertebrata</taxon>
        <taxon>Euteleostomi</taxon>
        <taxon>Actinopterygii</taxon>
        <taxon>Neopterygii</taxon>
        <taxon>Teleostei</taxon>
        <taxon>Neoteleostei</taxon>
        <taxon>Acanthomorphata</taxon>
        <taxon>Ovalentaria</taxon>
        <taxon>Blenniimorphae</taxon>
        <taxon>Blenniiformes</taxon>
        <taxon>Gobiesocoidei</taxon>
        <taxon>Gobiesocidae</taxon>
        <taxon>Gobiesocinae</taxon>
        <taxon>Gouania</taxon>
    </lineage>
</organism>
<keyword evidence="7" id="KW-1185">Reference proteome</keyword>
<dbReference type="SUPFAM" id="SSF52058">
    <property type="entry name" value="L domain-like"/>
    <property type="match status" value="1"/>
</dbReference>
<dbReference type="PANTHER" id="PTHR22710:SF2">
    <property type="entry name" value="X-RAY RADIATION RESISTANCE-ASSOCIATED PROTEIN 1"/>
    <property type="match status" value="1"/>
</dbReference>
<dbReference type="Ensembl" id="ENSGWIT00000005071.1">
    <property type="protein sequence ID" value="ENSGWIP00000004735.1"/>
    <property type="gene ID" value="ENSGWIG00000002520.1"/>
</dbReference>
<feature type="region of interest" description="Disordered" evidence="5">
    <location>
        <begin position="538"/>
        <end position="581"/>
    </location>
</feature>
<dbReference type="GeneID" id="114475532"/>
<evidence type="ECO:0000256" key="3">
    <source>
        <dbReference type="ARBA" id="ARBA00022614"/>
    </source>
</evidence>
<dbReference type="PROSITE" id="PS51450">
    <property type="entry name" value="LRR"/>
    <property type="match status" value="1"/>
</dbReference>
<dbReference type="InterPro" id="IPR032675">
    <property type="entry name" value="LRR_dom_sf"/>
</dbReference>
<evidence type="ECO:0000256" key="5">
    <source>
        <dbReference type="SAM" id="MobiDB-lite"/>
    </source>
</evidence>
<comment type="subcellular location">
    <subcellularLocation>
        <location evidence="1">Cytoplasm</location>
    </subcellularLocation>
</comment>
<evidence type="ECO:0000256" key="2">
    <source>
        <dbReference type="ARBA" id="ARBA00022490"/>
    </source>
</evidence>
<sequence length="594" mass="67309">MNSATFKLDNSQSFPTQCFRHRQSTNGASHWLVAHRNAEELRHRNVQRKIKKNPDSPDSFTLDRLLLLQLHCVDKPSDLCSVDVSERKLNAVKREDFIVFDNVTSINASVNSLSLGSFNSFVSLRKLNLALNGIHNLSFNAEDFHHLKVLDLSYNSVAGEAVVALGQLPVLKVLHLTGNQLRRLPPDLTSSNIDLINQSAEENHSLFKSLEELMLDDNKLSSEVFISLKGLKRLRYINLSGNLISKIPCMQLVGSESADSSDNDMKILTQILQQENWEEFCKGNTLPLPELHFLNLSNNKILTEEMLIGAALFPTLREIHIHSNPVASQRKGTTPLLSHLQDKLGITIRTDESMHSKWKAEERNPKMSTKADCVDKASVVVRKPQDIQSNAHHIFITEAENEFPMATNTTTLMDVQQIPDALESVGTQTAFWMLKHKLNNLHVYRDSKPKLDGIQTAYTQREKRIKDLPPLKRIKHPTERLDEMIEVIRGSRTVTVAALDTVLHSSSTDREGRKEATLLLRDVKTKYKKLHENVIERTAGSDTSNRNEHEEQTVEMNELKQRNESQTIPSHPGPCGDPDSHILHTLTQLMIYRQ</sequence>
<dbReference type="Gene3D" id="3.80.10.10">
    <property type="entry name" value="Ribonuclease Inhibitor"/>
    <property type="match status" value="1"/>
</dbReference>
<keyword evidence="3" id="KW-0433">Leucine-rich repeat</keyword>